<dbReference type="GO" id="GO:0003842">
    <property type="term" value="F:L-glutamate gamma-semialdehyde dehydrogenase activity"/>
    <property type="evidence" value="ECO:0007669"/>
    <property type="project" value="TreeGrafter"/>
</dbReference>
<dbReference type="InterPro" id="IPR050485">
    <property type="entry name" value="Proline_metab_enzyme"/>
</dbReference>
<dbReference type="PANTHER" id="PTHR42862">
    <property type="entry name" value="DELTA-1-PYRROLINE-5-CARBOXYLATE DEHYDROGENASE 1, ISOFORM A-RELATED"/>
    <property type="match status" value="1"/>
</dbReference>
<dbReference type="AlphaFoldDB" id="A0A947D7C9"/>
<dbReference type="Pfam" id="PF00171">
    <property type="entry name" value="Aldedh"/>
    <property type="match status" value="1"/>
</dbReference>
<dbReference type="InterPro" id="IPR016162">
    <property type="entry name" value="Ald_DH_N"/>
</dbReference>
<name>A0A947D7C9_9HYPH</name>
<keyword evidence="1" id="KW-0560">Oxidoreductase</keyword>
<sequence>MSAFFAAHRGLLEAAVQAARTRGYWSAYPEAPSGKIYGETAKADGEAAFKALLGQPFPLDQQATTRVGRETSPYGFDLAITYPSAPVASLVAAAETAGAAWARASVEDRVGVALEILARLNRESFLIANMVQHTSGQAFMMAFQAGGPHAQDRGLEAVAYAYDEMAKIPGAVTWTKPAGKVNLVLDKQFRIVPRGVALVVGCATFPTWNSYPGLFASLVTGNPVIVKPHPGAILPLAETVRVARAVLAEAGFPADVVQLAADEADAPITKDLVLHPAVKIIDFTGSPAFGAWVRAHAEGRQVYTEEAGVNSIVIDGTDDFRGMTGNIAFSLSLYTGQMCTAPQNIFVPRAGIETPDGHKSFEAVADGIKVAVDRLLGDPERAAAVLGAVQSEATLARVDAAAAKGRVIRAAERIALPGYDGARAITPLILAADAADTADYTVECFGPVAYVIATDSTADSLARAAGTAREKGAITASLYATDPAVIDAAADAFAAAGVALSVNLTGQVFVNQSAAFSDYHVSGANPAGNASLTDTAFVAGRFRVATVRRQSAA</sequence>
<dbReference type="Gene3D" id="3.40.605.10">
    <property type="entry name" value="Aldehyde Dehydrogenase, Chain A, domain 1"/>
    <property type="match status" value="1"/>
</dbReference>
<dbReference type="Proteomes" id="UP000766595">
    <property type="component" value="Unassembled WGS sequence"/>
</dbReference>
<dbReference type="InterPro" id="IPR011975">
    <property type="entry name" value="PaaN_2"/>
</dbReference>
<dbReference type="InterPro" id="IPR016163">
    <property type="entry name" value="Ald_DH_C"/>
</dbReference>
<evidence type="ECO:0000256" key="1">
    <source>
        <dbReference type="ARBA" id="ARBA00023002"/>
    </source>
</evidence>
<evidence type="ECO:0000259" key="3">
    <source>
        <dbReference type="Pfam" id="PF00171"/>
    </source>
</evidence>
<dbReference type="RefSeq" id="WP_261970947.1">
    <property type="nucleotide sequence ID" value="NZ_JAHHZF010000013.1"/>
</dbReference>
<evidence type="ECO:0000313" key="5">
    <source>
        <dbReference type="Proteomes" id="UP000766595"/>
    </source>
</evidence>
<organism evidence="4 5">
    <name type="scientific">Prosthecodimorpha staleyi</name>
    <dbReference type="NCBI Taxonomy" id="2840188"/>
    <lineage>
        <taxon>Bacteria</taxon>
        <taxon>Pseudomonadati</taxon>
        <taxon>Pseudomonadota</taxon>
        <taxon>Alphaproteobacteria</taxon>
        <taxon>Hyphomicrobiales</taxon>
        <taxon>Ancalomicrobiaceae</taxon>
        <taxon>Prosthecodimorpha</taxon>
    </lineage>
</organism>
<dbReference type="Gene3D" id="3.40.309.10">
    <property type="entry name" value="Aldehyde Dehydrogenase, Chain A, domain 2"/>
    <property type="match status" value="1"/>
</dbReference>
<dbReference type="NCBIfam" id="TIGR02288">
    <property type="entry name" value="PaaN_2"/>
    <property type="match status" value="1"/>
</dbReference>
<dbReference type="InterPro" id="IPR015590">
    <property type="entry name" value="Aldehyde_DH_dom"/>
</dbReference>
<dbReference type="EMBL" id="JAHHZF010000013">
    <property type="protein sequence ID" value="MBT9292438.1"/>
    <property type="molecule type" value="Genomic_DNA"/>
</dbReference>
<dbReference type="GO" id="GO:0009898">
    <property type="term" value="C:cytoplasmic side of plasma membrane"/>
    <property type="evidence" value="ECO:0007669"/>
    <property type="project" value="TreeGrafter"/>
</dbReference>
<proteinExistence type="predicted"/>
<dbReference type="PANTHER" id="PTHR42862:SF1">
    <property type="entry name" value="DELTA-1-PYRROLINE-5-CARBOXYLATE DEHYDROGENASE 2, ISOFORM A-RELATED"/>
    <property type="match status" value="1"/>
</dbReference>
<feature type="domain" description="Aldehyde dehydrogenase" evidence="3">
    <location>
        <begin position="86"/>
        <end position="505"/>
    </location>
</feature>
<accession>A0A947D7C9</accession>
<gene>
    <name evidence="4" type="primary">paaN</name>
    <name evidence="4" type="ORF">KL771_23445</name>
</gene>
<keyword evidence="5" id="KW-1185">Reference proteome</keyword>
<dbReference type="GO" id="GO:0010133">
    <property type="term" value="P:L-proline catabolic process to L-glutamate"/>
    <property type="evidence" value="ECO:0007669"/>
    <property type="project" value="TreeGrafter"/>
</dbReference>
<evidence type="ECO:0000313" key="4">
    <source>
        <dbReference type="EMBL" id="MBT9292438.1"/>
    </source>
</evidence>
<comment type="caution">
    <text evidence="4">The sequence shown here is derived from an EMBL/GenBank/DDBJ whole genome shotgun (WGS) entry which is preliminary data.</text>
</comment>
<dbReference type="SUPFAM" id="SSF53720">
    <property type="entry name" value="ALDH-like"/>
    <property type="match status" value="1"/>
</dbReference>
<reference evidence="4 5" key="1">
    <citation type="submission" date="2021-06" db="EMBL/GenBank/DDBJ databases">
        <authorList>
            <person name="Grouzdev D.S."/>
            <person name="Koziaeva V."/>
        </authorList>
    </citation>
    <scope>NUCLEOTIDE SEQUENCE [LARGE SCALE GENOMIC DNA]</scope>
    <source>
        <strain evidence="4 5">22</strain>
    </source>
</reference>
<dbReference type="InterPro" id="IPR016161">
    <property type="entry name" value="Ald_DH/histidinol_DH"/>
</dbReference>
<protein>
    <submittedName>
        <fullName evidence="4">Phenylacetic acid degradation protein PaaN</fullName>
    </submittedName>
</protein>
<keyword evidence="2" id="KW-0520">NAD</keyword>
<evidence type="ECO:0000256" key="2">
    <source>
        <dbReference type="ARBA" id="ARBA00023027"/>
    </source>
</evidence>